<protein>
    <recommendedName>
        <fullName evidence="9">Single-pass membrane and coiled-coil domain-containing protein 4 homolog</fullName>
    </recommendedName>
</protein>
<dbReference type="InterPro" id="IPR027960">
    <property type="entry name" value="DUF4519"/>
</dbReference>
<reference evidence="8" key="1">
    <citation type="submission" date="2015-07" db="EMBL/GenBank/DDBJ databases">
        <title>MeaNS - Measles Nucleotide Surveillance Program.</title>
        <authorList>
            <person name="Tran T."/>
            <person name="Druce J."/>
        </authorList>
    </citation>
    <scope>NUCLEOTIDE SEQUENCE</scope>
    <source>
        <strain evidence="8">UCB-OBI-ISO-001</strain>
        <tissue evidence="8">Gonad</tissue>
    </source>
</reference>
<evidence type="ECO:0008006" key="9">
    <source>
        <dbReference type="Google" id="ProtNLM"/>
    </source>
</evidence>
<evidence type="ECO:0000313" key="8">
    <source>
        <dbReference type="EMBL" id="KOF81031.1"/>
    </source>
</evidence>
<evidence type="ECO:0000256" key="6">
    <source>
        <dbReference type="ARBA" id="ARBA00023136"/>
    </source>
</evidence>
<feature type="transmembrane region" description="Helical" evidence="7">
    <location>
        <begin position="30"/>
        <end position="51"/>
    </location>
</feature>
<organism evidence="8">
    <name type="scientific">Octopus bimaculoides</name>
    <name type="common">California two-spotted octopus</name>
    <dbReference type="NCBI Taxonomy" id="37653"/>
    <lineage>
        <taxon>Eukaryota</taxon>
        <taxon>Metazoa</taxon>
        <taxon>Spiralia</taxon>
        <taxon>Lophotrochozoa</taxon>
        <taxon>Mollusca</taxon>
        <taxon>Cephalopoda</taxon>
        <taxon>Coleoidea</taxon>
        <taxon>Octopodiformes</taxon>
        <taxon>Octopoda</taxon>
        <taxon>Incirrata</taxon>
        <taxon>Octopodidae</taxon>
        <taxon>Octopus</taxon>
    </lineage>
</organism>
<evidence type="ECO:0000256" key="2">
    <source>
        <dbReference type="ARBA" id="ARBA00009202"/>
    </source>
</evidence>
<dbReference type="EMBL" id="KQ420175">
    <property type="protein sequence ID" value="KOF81031.1"/>
    <property type="molecule type" value="Genomic_DNA"/>
</dbReference>
<sequence>MRQLKGQVKKETKREKRERKKDFLENKQKVFTIVLPVFILLICLIITYVYFKTKPVSQY</sequence>
<keyword evidence="3 7" id="KW-0812">Transmembrane</keyword>
<dbReference type="GO" id="GO:0016020">
    <property type="term" value="C:membrane"/>
    <property type="evidence" value="ECO:0007669"/>
    <property type="project" value="UniProtKB-SubCell"/>
</dbReference>
<name>A0A0L8GVE8_OCTBM</name>
<dbReference type="Pfam" id="PF15012">
    <property type="entry name" value="DUF4519"/>
    <property type="match status" value="1"/>
</dbReference>
<comment type="similarity">
    <text evidence="2">Belongs to the SMCO4 family.</text>
</comment>
<accession>A0A0L8GVE8</accession>
<keyword evidence="6 7" id="KW-0472">Membrane</keyword>
<evidence type="ECO:0000256" key="5">
    <source>
        <dbReference type="ARBA" id="ARBA00023054"/>
    </source>
</evidence>
<dbReference type="AlphaFoldDB" id="A0A0L8GVE8"/>
<dbReference type="PANTHER" id="PTHR34644">
    <property type="entry name" value="SINGLE-PASS MEMBRANE AND COILED-COIL DOMAIN-CONTAINING PROTEIN 4"/>
    <property type="match status" value="1"/>
</dbReference>
<evidence type="ECO:0000256" key="1">
    <source>
        <dbReference type="ARBA" id="ARBA00004167"/>
    </source>
</evidence>
<proteinExistence type="inferred from homology"/>
<keyword evidence="4 7" id="KW-1133">Transmembrane helix</keyword>
<keyword evidence="5" id="KW-0175">Coiled coil</keyword>
<comment type="subcellular location">
    <subcellularLocation>
        <location evidence="1">Membrane</location>
        <topology evidence="1">Single-pass membrane protein</topology>
    </subcellularLocation>
</comment>
<dbReference type="STRING" id="37653.A0A0L8GVE8"/>
<dbReference type="PANTHER" id="PTHR34644:SF2">
    <property type="entry name" value="SINGLE-PASS MEMBRANE AND COILED-COIL DOMAIN-CONTAINING PROTEIN 4"/>
    <property type="match status" value="1"/>
</dbReference>
<evidence type="ECO:0000256" key="7">
    <source>
        <dbReference type="SAM" id="Phobius"/>
    </source>
</evidence>
<evidence type="ECO:0000256" key="4">
    <source>
        <dbReference type="ARBA" id="ARBA00022989"/>
    </source>
</evidence>
<evidence type="ECO:0000256" key="3">
    <source>
        <dbReference type="ARBA" id="ARBA00022692"/>
    </source>
</evidence>
<gene>
    <name evidence="8" type="ORF">OCBIM_22027072mg</name>
</gene>